<keyword evidence="1 5" id="KW-0808">Transferase</keyword>
<protein>
    <recommendedName>
        <fullName evidence="5">Phosphoenolpyruvate guanylyltransferase</fullName>
        <shortName evidence="5">PEP guanylyltransferase</shortName>
        <ecNumber evidence="5">2.7.7.105</ecNumber>
    </recommendedName>
</protein>
<dbReference type="PANTHER" id="PTHR40392:SF1">
    <property type="entry name" value="2-PHOSPHO-L-LACTATE GUANYLYLTRANSFERASE"/>
    <property type="match status" value="1"/>
</dbReference>
<keyword evidence="4 5" id="KW-0342">GTP-binding</keyword>
<dbReference type="AlphaFoldDB" id="A0A941ELE6"/>
<keyword evidence="2 5" id="KW-0548">Nucleotidyltransferase</keyword>
<feature type="binding site" evidence="5">
    <location>
        <position position="145"/>
    </location>
    <ligand>
        <name>phosphoenolpyruvate</name>
        <dbReference type="ChEBI" id="CHEBI:58702"/>
    </ligand>
</feature>
<dbReference type="GO" id="GO:0005525">
    <property type="term" value="F:GTP binding"/>
    <property type="evidence" value="ECO:0007669"/>
    <property type="project" value="UniProtKB-KW"/>
</dbReference>
<dbReference type="NCBIfam" id="TIGR03552">
    <property type="entry name" value="F420_cofC"/>
    <property type="match status" value="1"/>
</dbReference>
<dbReference type="InterPro" id="IPR029044">
    <property type="entry name" value="Nucleotide-diphossugar_trans"/>
</dbReference>
<evidence type="ECO:0000313" key="6">
    <source>
        <dbReference type="EMBL" id="MBR7833033.1"/>
    </source>
</evidence>
<dbReference type="HAMAP" id="MF_02114">
    <property type="entry name" value="CofC"/>
    <property type="match status" value="1"/>
</dbReference>
<keyword evidence="7" id="KW-1185">Reference proteome</keyword>
<name>A0A941ELE6_9ACTN</name>
<gene>
    <name evidence="6" type="primary">cofC</name>
    <name evidence="5" type="synonym">fbiD</name>
    <name evidence="6" type="ORF">KDL01_07150</name>
</gene>
<comment type="pathway">
    <text evidence="5">Cofactor biosynthesis; coenzyme F420 biosynthesis.</text>
</comment>
<dbReference type="EMBL" id="JAGSOG010000021">
    <property type="protein sequence ID" value="MBR7833033.1"/>
    <property type="molecule type" value="Genomic_DNA"/>
</dbReference>
<dbReference type="Proteomes" id="UP000675781">
    <property type="component" value="Unassembled WGS sequence"/>
</dbReference>
<comment type="catalytic activity">
    <reaction evidence="5">
        <text>phosphoenolpyruvate + GTP + H(+) = enolpyruvoyl-2-diphospho-5'-guanosine + diphosphate</text>
        <dbReference type="Rhea" id="RHEA:30519"/>
        <dbReference type="ChEBI" id="CHEBI:15378"/>
        <dbReference type="ChEBI" id="CHEBI:33019"/>
        <dbReference type="ChEBI" id="CHEBI:37565"/>
        <dbReference type="ChEBI" id="CHEBI:58702"/>
        <dbReference type="ChEBI" id="CHEBI:143701"/>
        <dbReference type="EC" id="2.7.7.105"/>
    </reaction>
</comment>
<accession>A0A941ELE6</accession>
<dbReference type="GO" id="GO:0052645">
    <property type="term" value="P:F420-0 metabolic process"/>
    <property type="evidence" value="ECO:0007669"/>
    <property type="project" value="UniProtKB-UniRule"/>
</dbReference>
<evidence type="ECO:0000256" key="5">
    <source>
        <dbReference type="HAMAP-Rule" id="MF_02114"/>
    </source>
</evidence>
<evidence type="ECO:0000256" key="3">
    <source>
        <dbReference type="ARBA" id="ARBA00022741"/>
    </source>
</evidence>
<sequence>MWSLVIPVKRLSEAKTRLAPVPPERRRGLALAFVRDCVTAALATPQVGQVLVVTADPEAARRLSALGARIAPEPGSDASSSAAQRLNAAISFGAGRSLSQRPDLRVGALTGDLPALRPADLAEVLARAAAIPGRSFVPDAAGTGTTLLLGALDGGLDPRFGPDSRTGHARSGALEWSDAGPSLRQDVDTLADLEAALRWGVGAHTAHEIGLGLMQGTVRSFDPETRGGTVLLDDGTELPYDAAAFDAGGLRLARIGQRVALRADEGGRITALTLATLPLPQ</sequence>
<reference evidence="6" key="1">
    <citation type="submission" date="2021-04" db="EMBL/GenBank/DDBJ databases">
        <title>Genome based classification of Actinospica acidithermotolerans sp. nov., an actinobacterium isolated from an Indonesian hot spring.</title>
        <authorList>
            <person name="Kusuma A.B."/>
            <person name="Putra K.E."/>
            <person name="Nafisah S."/>
            <person name="Loh J."/>
            <person name="Nouioui I."/>
            <person name="Goodfellow M."/>
        </authorList>
    </citation>
    <scope>NUCLEOTIDE SEQUENCE</scope>
    <source>
        <strain evidence="6">CSCA 57</strain>
    </source>
</reference>
<dbReference type="PANTHER" id="PTHR40392">
    <property type="entry name" value="2-PHOSPHO-L-LACTATE GUANYLYLTRANSFERASE"/>
    <property type="match status" value="1"/>
</dbReference>
<keyword evidence="3 5" id="KW-0547">Nucleotide-binding</keyword>
<evidence type="ECO:0000313" key="7">
    <source>
        <dbReference type="Proteomes" id="UP000675781"/>
    </source>
</evidence>
<comment type="caution">
    <text evidence="6">The sequence shown here is derived from an EMBL/GenBank/DDBJ whole genome shotgun (WGS) entry which is preliminary data.</text>
</comment>
<proteinExistence type="inferred from homology"/>
<dbReference type="SUPFAM" id="SSF53448">
    <property type="entry name" value="Nucleotide-diphospho-sugar transferases"/>
    <property type="match status" value="1"/>
</dbReference>
<evidence type="ECO:0000256" key="4">
    <source>
        <dbReference type="ARBA" id="ARBA00023134"/>
    </source>
</evidence>
<organism evidence="6 7">
    <name type="scientific">Actinospica durhamensis</name>
    <dbReference type="NCBI Taxonomy" id="1508375"/>
    <lineage>
        <taxon>Bacteria</taxon>
        <taxon>Bacillati</taxon>
        <taxon>Actinomycetota</taxon>
        <taxon>Actinomycetes</taxon>
        <taxon>Catenulisporales</taxon>
        <taxon>Actinospicaceae</taxon>
        <taxon>Actinospica</taxon>
    </lineage>
</organism>
<comment type="similarity">
    <text evidence="5">Belongs to the CofC family.</text>
</comment>
<dbReference type="InterPro" id="IPR002835">
    <property type="entry name" value="CofC"/>
</dbReference>
<dbReference type="EC" id="2.7.7.105" evidence="5"/>
<dbReference type="GO" id="GO:0043814">
    <property type="term" value="F:phospholactate guanylyltransferase activity"/>
    <property type="evidence" value="ECO:0007669"/>
    <property type="project" value="InterPro"/>
</dbReference>
<feature type="binding site" evidence="5">
    <location>
        <position position="164"/>
    </location>
    <ligand>
        <name>phosphoenolpyruvate</name>
        <dbReference type="ChEBI" id="CHEBI:58702"/>
    </ligand>
</feature>
<feature type="binding site" evidence="5">
    <location>
        <position position="161"/>
    </location>
    <ligand>
        <name>phosphoenolpyruvate</name>
        <dbReference type="ChEBI" id="CHEBI:58702"/>
    </ligand>
</feature>
<evidence type="ECO:0000256" key="2">
    <source>
        <dbReference type="ARBA" id="ARBA00022695"/>
    </source>
</evidence>
<dbReference type="Gene3D" id="3.90.550.10">
    <property type="entry name" value="Spore Coat Polysaccharide Biosynthesis Protein SpsA, Chain A"/>
    <property type="match status" value="1"/>
</dbReference>
<evidence type="ECO:0000256" key="1">
    <source>
        <dbReference type="ARBA" id="ARBA00022679"/>
    </source>
</evidence>
<comment type="function">
    <text evidence="5">Guanylyltransferase that catalyzes the activation of phosphoenolpyruvate (PEP) as enolpyruvoyl-2-diphospho-5'-guanosine, via the condensation of PEP with GTP. It is involved in the biosynthesis of coenzyme F420, a hydride carrier cofactor.</text>
</comment>